<evidence type="ECO:0000313" key="1">
    <source>
        <dbReference type="EMBL" id="AKV00667.1"/>
    </source>
</evidence>
<dbReference type="AlphaFoldDB" id="A0A0K1Q4S0"/>
<evidence type="ECO:0000313" key="2">
    <source>
        <dbReference type="Proteomes" id="UP000064967"/>
    </source>
</evidence>
<reference evidence="1 2" key="1">
    <citation type="submission" date="2015-08" db="EMBL/GenBank/DDBJ databases">
        <authorList>
            <person name="Babu N.S."/>
            <person name="Beckwith C.J."/>
            <person name="Beseler K.G."/>
            <person name="Brison A."/>
            <person name="Carone J.V."/>
            <person name="Caskin T.P."/>
            <person name="Diamond M."/>
            <person name="Durham M.E."/>
            <person name="Foxe J.M."/>
            <person name="Go M."/>
            <person name="Henderson B.A."/>
            <person name="Jones I.B."/>
            <person name="McGettigan J.A."/>
            <person name="Micheletti S.J."/>
            <person name="Nasrallah M.E."/>
            <person name="Ortiz D."/>
            <person name="Piller C.R."/>
            <person name="Privatt S.R."/>
            <person name="Schneider S.L."/>
            <person name="Sharp S."/>
            <person name="Smith T.C."/>
            <person name="Stanton J.D."/>
            <person name="Ullery H.E."/>
            <person name="Wilson R.J."/>
            <person name="Serrano M.G."/>
            <person name="Buck G."/>
            <person name="Lee V."/>
            <person name="Wang Y."/>
            <person name="Carvalho R."/>
            <person name="Voegtly L."/>
            <person name="Shi R."/>
            <person name="Duckworth R."/>
            <person name="Johnson A."/>
            <person name="Loviza R."/>
            <person name="Walstead R."/>
            <person name="Shah Z."/>
            <person name="Kiflezghi M."/>
            <person name="Wade K."/>
            <person name="Ball S.L."/>
            <person name="Bradley K.W."/>
            <person name="Asai D.J."/>
            <person name="Bowman C.A."/>
            <person name="Russell D.A."/>
            <person name="Pope W.H."/>
            <person name="Jacobs-Sera D."/>
            <person name="Hendrix R.W."/>
            <person name="Hatfull G.F."/>
        </authorList>
    </citation>
    <scope>NUCLEOTIDE SEQUENCE [LARGE SCALE GENOMIC DNA]</scope>
    <source>
        <strain evidence="1 2">DSM 27648</strain>
    </source>
</reference>
<proteinExistence type="predicted"/>
<accession>A0A0K1Q4S0</accession>
<name>A0A0K1Q4S0_9BACT</name>
<dbReference type="EMBL" id="CP012333">
    <property type="protein sequence ID" value="AKV00667.1"/>
    <property type="molecule type" value="Genomic_DNA"/>
</dbReference>
<dbReference type="Proteomes" id="UP000064967">
    <property type="component" value="Chromosome"/>
</dbReference>
<gene>
    <name evidence="1" type="ORF">AKJ09_07330</name>
</gene>
<dbReference type="KEGG" id="llu:AKJ09_07330"/>
<organism evidence="1 2">
    <name type="scientific">Labilithrix luteola</name>
    <dbReference type="NCBI Taxonomy" id="1391654"/>
    <lineage>
        <taxon>Bacteria</taxon>
        <taxon>Pseudomonadati</taxon>
        <taxon>Myxococcota</taxon>
        <taxon>Polyangia</taxon>
        <taxon>Polyangiales</taxon>
        <taxon>Labilitrichaceae</taxon>
        <taxon>Labilithrix</taxon>
    </lineage>
</organism>
<sequence>MSDSLLASALTETRRILVDLEPNSKARSLGTRLSVLEGAAAMLELQTASANQVIQLVKLALDARDEAVALKQVHAVRGVLAEFMD</sequence>
<keyword evidence="2" id="KW-1185">Reference proteome</keyword>
<protein>
    <submittedName>
        <fullName evidence="1">Uncharacterized protein</fullName>
    </submittedName>
</protein>
<dbReference type="STRING" id="1391654.AKJ09_07330"/>
<dbReference type="RefSeq" id="WP_146651919.1">
    <property type="nucleotide sequence ID" value="NZ_CP012333.1"/>
</dbReference>